<evidence type="ECO:0000313" key="3">
    <source>
        <dbReference type="Proteomes" id="UP000217889"/>
    </source>
</evidence>
<dbReference type="PANTHER" id="PTHR38011:SF11">
    <property type="entry name" value="2,5-DIAMINO-6-RIBOSYLAMINO-4(3H)-PYRIMIDINONE 5'-PHOSPHATE REDUCTASE"/>
    <property type="match status" value="1"/>
</dbReference>
<evidence type="ECO:0000313" key="2">
    <source>
        <dbReference type="EMBL" id="ATG56046.1"/>
    </source>
</evidence>
<dbReference type="GO" id="GO:0008703">
    <property type="term" value="F:5-amino-6-(5-phosphoribosylamino)uracil reductase activity"/>
    <property type="evidence" value="ECO:0007669"/>
    <property type="project" value="InterPro"/>
</dbReference>
<dbReference type="Gene3D" id="3.40.430.10">
    <property type="entry name" value="Dihydrofolate Reductase, subunit A"/>
    <property type="match status" value="1"/>
</dbReference>
<organism evidence="2 3">
    <name type="scientific">Brachybacterium ginsengisoli</name>
    <dbReference type="NCBI Taxonomy" id="1331682"/>
    <lineage>
        <taxon>Bacteria</taxon>
        <taxon>Bacillati</taxon>
        <taxon>Actinomycetota</taxon>
        <taxon>Actinomycetes</taxon>
        <taxon>Micrococcales</taxon>
        <taxon>Dermabacteraceae</taxon>
        <taxon>Brachybacterium</taxon>
    </lineage>
</organism>
<feature type="domain" description="Bacterial bifunctional deaminase-reductase C-terminal" evidence="1">
    <location>
        <begin position="103"/>
        <end position="154"/>
    </location>
</feature>
<dbReference type="InterPro" id="IPR050765">
    <property type="entry name" value="Riboflavin_Biosynth_HTPR"/>
</dbReference>
<dbReference type="Proteomes" id="UP000217889">
    <property type="component" value="Chromosome"/>
</dbReference>
<proteinExistence type="predicted"/>
<dbReference type="InterPro" id="IPR024072">
    <property type="entry name" value="DHFR-like_dom_sf"/>
</dbReference>
<dbReference type="GO" id="GO:0009231">
    <property type="term" value="P:riboflavin biosynthetic process"/>
    <property type="evidence" value="ECO:0007669"/>
    <property type="project" value="InterPro"/>
</dbReference>
<dbReference type="RefSeq" id="WP_096800506.1">
    <property type="nucleotide sequence ID" value="NZ_CP023564.1"/>
</dbReference>
<dbReference type="EMBL" id="CP023564">
    <property type="protein sequence ID" value="ATG56046.1"/>
    <property type="molecule type" value="Genomic_DNA"/>
</dbReference>
<accession>A0A291H112</accession>
<dbReference type="KEGG" id="bgg:CFK41_15610"/>
<keyword evidence="3" id="KW-1185">Reference proteome</keyword>
<reference evidence="2 3" key="1">
    <citation type="journal article" date="2014" name="Int. J. Syst. Evol. Microbiol.">
        <title>Brachybacterium ginsengisoli sp. nov., isolated from soil of a ginseng field.</title>
        <authorList>
            <person name="Hoang V.A."/>
            <person name="Kim Y.J."/>
            <person name="Nguyen N.L."/>
            <person name="Yang D.C."/>
        </authorList>
    </citation>
    <scope>NUCLEOTIDE SEQUENCE [LARGE SCALE GENOMIC DNA]</scope>
    <source>
        <strain evidence="2 3">DCY80</strain>
    </source>
</reference>
<dbReference type="SUPFAM" id="SSF53597">
    <property type="entry name" value="Dihydrofolate reductase-like"/>
    <property type="match status" value="1"/>
</dbReference>
<dbReference type="Pfam" id="PF01872">
    <property type="entry name" value="RibD_C"/>
    <property type="match status" value="1"/>
</dbReference>
<sequence length="180" mass="19425">MTRYRFFTATTLDGFLADEHDSLDWLLSQPTGEESILPYDDFLAEVGAIVTGRSTYDWVVAHESDVEGAWIYTQPTFLFTHRAPDLERDGVTVVSGPPAGHRAALEEAADGKDVWIVGGGGLAAEFARAGMLDELFVSIAPVTLGAGKPLLGGSFDLELLEHGTNGALLEARYRVVGERV</sequence>
<gene>
    <name evidence="2" type="ORF">CFK41_15610</name>
</gene>
<dbReference type="AlphaFoldDB" id="A0A291H112"/>
<name>A0A291H112_9MICO</name>
<protein>
    <submittedName>
        <fullName evidence="2">Deaminase</fullName>
    </submittedName>
</protein>
<dbReference type="PANTHER" id="PTHR38011">
    <property type="entry name" value="DIHYDROFOLATE REDUCTASE FAMILY PROTEIN (AFU_ORTHOLOGUE AFUA_8G06820)"/>
    <property type="match status" value="1"/>
</dbReference>
<dbReference type="OrthoDB" id="3427770at2"/>
<evidence type="ECO:0000259" key="1">
    <source>
        <dbReference type="Pfam" id="PF01872"/>
    </source>
</evidence>
<dbReference type="InterPro" id="IPR002734">
    <property type="entry name" value="RibDG_C"/>
</dbReference>